<keyword evidence="2" id="KW-0694">RNA-binding</keyword>
<dbReference type="InterPro" id="IPR007967">
    <property type="entry name" value="GSKIP_dom"/>
</dbReference>
<evidence type="ECO:0000256" key="4">
    <source>
        <dbReference type="SAM" id="Phobius"/>
    </source>
</evidence>
<evidence type="ECO:0000256" key="2">
    <source>
        <dbReference type="HAMAP-Rule" id="MF_03013"/>
    </source>
</evidence>
<dbReference type="GO" id="GO:0003729">
    <property type="term" value="F:mRNA binding"/>
    <property type="evidence" value="ECO:0007669"/>
    <property type="project" value="TreeGrafter"/>
</dbReference>
<feature type="domain" description="Clu" evidence="6">
    <location>
        <begin position="578"/>
        <end position="826"/>
    </location>
</feature>
<proteinExistence type="inferred from homology"/>
<comment type="similarity">
    <text evidence="2">Belongs to the CLU family.</text>
</comment>
<evidence type="ECO:0000313" key="7">
    <source>
        <dbReference type="EMBL" id="CEP19234.1"/>
    </source>
</evidence>
<dbReference type="GO" id="GO:0005737">
    <property type="term" value="C:cytoplasm"/>
    <property type="evidence" value="ECO:0007669"/>
    <property type="project" value="UniProtKB-SubCell"/>
</dbReference>
<keyword evidence="4" id="KW-0472">Membrane</keyword>
<reference evidence="7 8" key="1">
    <citation type="submission" date="2014-09" db="EMBL/GenBank/DDBJ databases">
        <authorList>
            <person name="Ellenberger Sabrina"/>
        </authorList>
    </citation>
    <scope>NUCLEOTIDE SEQUENCE [LARGE SCALE GENOMIC DNA]</scope>
    <source>
        <strain evidence="7 8">CBS 412.66</strain>
    </source>
</reference>
<feature type="region of interest" description="Disordered" evidence="3">
    <location>
        <begin position="1144"/>
        <end position="1166"/>
    </location>
</feature>
<dbReference type="SUPFAM" id="SSF48452">
    <property type="entry name" value="TPR-like"/>
    <property type="match status" value="2"/>
</dbReference>
<dbReference type="Pfam" id="PF13424">
    <property type="entry name" value="TPR_12"/>
    <property type="match status" value="2"/>
</dbReference>
<keyword evidence="4" id="KW-0812">Transmembrane</keyword>
<gene>
    <name evidence="7" type="primary">PARPA_13547.1 scaffold 46959</name>
    <name evidence="2" type="synonym">CLU1</name>
    <name evidence="2" type="synonym">TIF31</name>
</gene>
<dbReference type="Gene3D" id="3.30.2280.10">
    <property type="entry name" value="Hypothetical protein (hspc210)"/>
    <property type="match status" value="1"/>
</dbReference>
<name>A0A0B7NW04_9FUNG</name>
<feature type="transmembrane region" description="Helical" evidence="4">
    <location>
        <begin position="9"/>
        <end position="28"/>
    </location>
</feature>
<comment type="subunit">
    <text evidence="2">May associate with the eukaryotic translation initiation factor 3 (eIF-3) complex.</text>
</comment>
<feature type="compositionally biased region" description="Basic residues" evidence="3">
    <location>
        <begin position="1473"/>
        <end position="1489"/>
    </location>
</feature>
<evidence type="ECO:0000313" key="8">
    <source>
        <dbReference type="Proteomes" id="UP000054107"/>
    </source>
</evidence>
<evidence type="ECO:0000256" key="3">
    <source>
        <dbReference type="SAM" id="MobiDB-lite"/>
    </source>
</evidence>
<dbReference type="CDD" id="cd15466">
    <property type="entry name" value="CLU-central"/>
    <property type="match status" value="1"/>
</dbReference>
<keyword evidence="1 2" id="KW-0963">Cytoplasm</keyword>
<feature type="region of interest" description="Disordered" evidence="3">
    <location>
        <begin position="873"/>
        <end position="899"/>
    </location>
</feature>
<dbReference type="Pfam" id="PF15044">
    <property type="entry name" value="CLU_N"/>
    <property type="match status" value="1"/>
</dbReference>
<dbReference type="Pfam" id="PF12807">
    <property type="entry name" value="eIF3_p135"/>
    <property type="match status" value="1"/>
</dbReference>
<feature type="region of interest" description="Disordered" evidence="3">
    <location>
        <begin position="1465"/>
        <end position="1489"/>
    </location>
</feature>
<comment type="function">
    <text evidence="2">mRNA-binding protein involved in proper cytoplasmic distribution of mitochondria.</text>
</comment>
<dbReference type="PANTHER" id="PTHR12601:SF6">
    <property type="entry name" value="CLUSTERED MITOCHONDRIA PROTEIN HOMOLOG"/>
    <property type="match status" value="1"/>
</dbReference>
<dbReference type="InterPro" id="IPR000626">
    <property type="entry name" value="Ubiquitin-like_dom"/>
</dbReference>
<dbReference type="HAMAP" id="MF_03013">
    <property type="entry name" value="CLU"/>
    <property type="match status" value="1"/>
</dbReference>
<dbReference type="PROSITE" id="PS50053">
    <property type="entry name" value="UBIQUITIN_2"/>
    <property type="match status" value="1"/>
</dbReference>
<dbReference type="PROSITE" id="PS51823">
    <property type="entry name" value="CLU"/>
    <property type="match status" value="1"/>
</dbReference>
<evidence type="ECO:0000259" key="5">
    <source>
        <dbReference type="PROSITE" id="PS50053"/>
    </source>
</evidence>
<dbReference type="InterPro" id="IPR027523">
    <property type="entry name" value="CLU_prot"/>
</dbReference>
<keyword evidence="4" id="KW-1133">Transmembrane helix</keyword>
<dbReference type="Pfam" id="PF13236">
    <property type="entry name" value="CLU"/>
    <property type="match status" value="1"/>
</dbReference>
<evidence type="ECO:0000259" key="6">
    <source>
        <dbReference type="PROSITE" id="PS51823"/>
    </source>
</evidence>
<keyword evidence="8" id="KW-1185">Reference proteome</keyword>
<dbReference type="PANTHER" id="PTHR12601">
    <property type="entry name" value="EUKARYOTIC TRANSLATION INITIATION FACTOR 3 SUBUNIT EIF-3"/>
    <property type="match status" value="1"/>
</dbReference>
<evidence type="ECO:0000256" key="1">
    <source>
        <dbReference type="ARBA" id="ARBA00022490"/>
    </source>
</evidence>
<dbReference type="EMBL" id="LN734017">
    <property type="protein sequence ID" value="CEP19234.1"/>
    <property type="molecule type" value="Genomic_DNA"/>
</dbReference>
<feature type="domain" description="Ubiquitin-like" evidence="5">
    <location>
        <begin position="291"/>
        <end position="350"/>
    </location>
</feature>
<comment type="subcellular location">
    <subcellularLocation>
        <location evidence="2">Cytoplasm</location>
    </subcellularLocation>
</comment>
<dbReference type="STRING" id="35722.A0A0B7NW04"/>
<dbReference type="InterPro" id="IPR028275">
    <property type="entry name" value="CLU_N"/>
</dbReference>
<protein>
    <recommendedName>
        <fullName evidence="2">Clustered mitochondria protein homolog</fullName>
    </recommendedName>
    <alternativeName>
        <fullName evidence="2">Protein TIF31 homolog</fullName>
    </alternativeName>
</protein>
<accession>A0A0B7NW04</accession>
<dbReference type="InterPro" id="IPR033646">
    <property type="entry name" value="CLU-central"/>
</dbReference>
<dbReference type="OrthoDB" id="1414216at2759"/>
<feature type="compositionally biased region" description="Basic and acidic residues" evidence="3">
    <location>
        <begin position="873"/>
        <end position="893"/>
    </location>
</feature>
<sequence length="1489" mass="169141">MFALDIIKLLFHALIAIVIQAAALFILYKLRGPFRELGILRKDIIALRQKIQEEIVKRRQRAKNKISRQKRSKDCPRVGKSTLAVVKKTLAKQRDLERKNLDLGDQLLGVKRSILDSPSFAMESELKRLKNFCDDLNSHMKTQEFKVEKLEQYCSNLNAGIQTQNSVAQQIGHRCHDLHAKLEKYKRNQKDLKEHTTKTHGEQNNCYKLAKVELNHVTKRFDDMLCSLEDRIGEVESYLEELREDRIKKQRRNGSLFIRNPRTINVMTDTQGKEPQITENNVPEEVLEETYQLTIKLPGGGEDIRLITSPRESIQDVKQSIMESPETCANSCFYLAFKGKRVNDYLELGEIEGITPESELELIQDNYTERDVRLHISRLRDLLGGPYKPNPSTVGIDPAISFLTAITGEIDEQIVAEEDKKIDDLFSDEPIPEHAFTNVDIGERFKLSKLVPSNFQRVAPECIKSLVLSGWNPVPHRQKLKGDLLYLAVTTLENEIIHITASTKGFFVNNSSNNKFDPAQSHSKKASAHSLITLLQKISPSFQKKFLALQEFITSHHMLEVLPVNTYYPNHPWAVETPQHLYDPSRPCETYLNAGADAVESLRDWNDELQSHRELPKTDLQERVLRERLITKIQAEFTEAAVRGAIAVVNGSVIPLNPLESEESHMYIYNNIFFSKGNDGRGTFEQLGADEAAHVATGKDLEGVKILNSIDSEGLYTLASVIVDYKGERIVAQSIVPGIFRRQDENSIIYGSVDNGVQISSDAGFHDSLSKDVAKSLHLAEHTVIDESNTESKLYTSQETKGLLGADGRRYMLDLYRLNPVDIVFQESECIEKDGKPAYPHKMTLLRPELMSLYWEHKFRQWVKAKTDEIKKERAASSKSDKEETKTEQGEEKRDEEEEEIKIDVNEFKLYFNTDVFTSAKQPNNEQTKQDEQTIRDASKFLVDEIVPSIVLDFASYSISPLDGDALTKAMHRRGINMRYLGKLAELIAISKDKRIEHVRLLAIQEMIVRAAKRLLRKHLSNCPVEHASLCISHFFNCLFGSAFNAKPSPVLPEGTNRNDFEWAQFTPTGLKTLVAQQVLLRFRYKLEDDAFENLNFIPTLRELCIRTGIQVSTRDYRAEPYTEEERAANIAQDAAFQTAIDRKKQELSNSRGKKSKKHQQDTLQRPVRRTTTFIPEDVFNVMPTVKQASSRSIFAEETFEAGKMSIAQGHKQLGLELLLESLSLHEQTYGFLHPETSKCYATLAMIYHHSEDRESALDLQRKAVISAERTCGVDHPETIHHYLNLGLFEHAAGRTKLALRYIRHAMNYWDLLVGPGHPDSSTADNNAGVMLQSLRDYSTSTKFFERACATTEEILGKDHVLTATGYHVLARSYTLEGNFPKALAVERIAFDVFEKKLGPDDARTKDSDLWLKELTTNAVIVAQRAREEKINAAANHHATPVAVPEPTQPKPKVGELPIEQVLEFINGDSTKTKSKKGGQTKSQKKQRK</sequence>
<dbReference type="Proteomes" id="UP000054107">
    <property type="component" value="Unassembled WGS sequence"/>
</dbReference>
<dbReference type="InterPro" id="IPR023231">
    <property type="entry name" value="GSKIP_dom_sf"/>
</dbReference>
<dbReference type="SUPFAM" id="SSF103107">
    <property type="entry name" value="Hypothetical protein c14orf129, hspc210"/>
    <property type="match status" value="1"/>
</dbReference>
<dbReference type="InterPro" id="IPR025697">
    <property type="entry name" value="CLU_dom"/>
</dbReference>
<dbReference type="GO" id="GO:0007005">
    <property type="term" value="P:mitochondrion organization"/>
    <property type="evidence" value="ECO:0007669"/>
    <property type="project" value="UniProtKB-UniRule"/>
</dbReference>
<dbReference type="GO" id="GO:0048312">
    <property type="term" value="P:intracellular distribution of mitochondria"/>
    <property type="evidence" value="ECO:0007669"/>
    <property type="project" value="TreeGrafter"/>
</dbReference>
<dbReference type="FunFam" id="3.30.2280.10:FF:000002">
    <property type="entry name" value="Clustered mitochondria protein homolog"/>
    <property type="match status" value="1"/>
</dbReference>
<dbReference type="Pfam" id="PF05303">
    <property type="entry name" value="GSKIP_dom"/>
    <property type="match status" value="1"/>
</dbReference>
<dbReference type="InterPro" id="IPR011990">
    <property type="entry name" value="TPR-like_helical_dom_sf"/>
</dbReference>
<organism evidence="7 8">
    <name type="scientific">Parasitella parasitica</name>
    <dbReference type="NCBI Taxonomy" id="35722"/>
    <lineage>
        <taxon>Eukaryota</taxon>
        <taxon>Fungi</taxon>
        <taxon>Fungi incertae sedis</taxon>
        <taxon>Mucoromycota</taxon>
        <taxon>Mucoromycotina</taxon>
        <taxon>Mucoromycetes</taxon>
        <taxon>Mucorales</taxon>
        <taxon>Mucorineae</taxon>
        <taxon>Mucoraceae</taxon>
        <taxon>Parasitella</taxon>
    </lineage>
</organism>
<dbReference type="Gene3D" id="1.25.40.10">
    <property type="entry name" value="Tetratricopeptide repeat domain"/>
    <property type="match status" value="1"/>
</dbReference>